<dbReference type="AlphaFoldDB" id="A0A8X6HAQ6"/>
<evidence type="ECO:0000313" key="1">
    <source>
        <dbReference type="EMBL" id="GFR20087.1"/>
    </source>
</evidence>
<reference evidence="1" key="1">
    <citation type="submission" date="2020-07" db="EMBL/GenBank/DDBJ databases">
        <title>Multicomponent nature underlies the extraordinary mechanical properties of spider dragline silk.</title>
        <authorList>
            <person name="Kono N."/>
            <person name="Nakamura H."/>
            <person name="Mori M."/>
            <person name="Yoshida Y."/>
            <person name="Ohtoshi R."/>
            <person name="Malay A.D."/>
            <person name="Moran D.A.P."/>
            <person name="Tomita M."/>
            <person name="Numata K."/>
            <person name="Arakawa K."/>
        </authorList>
    </citation>
    <scope>NUCLEOTIDE SEQUENCE</scope>
</reference>
<accession>A0A8X6HAQ6</accession>
<gene>
    <name evidence="1" type="primary">RARS2_0</name>
    <name evidence="1" type="ORF">TNCT_546132</name>
</gene>
<dbReference type="OrthoDB" id="6430328at2759"/>
<organism evidence="1 2">
    <name type="scientific">Trichonephila clavata</name>
    <name type="common">Joro spider</name>
    <name type="synonym">Nephila clavata</name>
    <dbReference type="NCBI Taxonomy" id="2740835"/>
    <lineage>
        <taxon>Eukaryota</taxon>
        <taxon>Metazoa</taxon>
        <taxon>Ecdysozoa</taxon>
        <taxon>Arthropoda</taxon>
        <taxon>Chelicerata</taxon>
        <taxon>Arachnida</taxon>
        <taxon>Araneae</taxon>
        <taxon>Araneomorphae</taxon>
        <taxon>Entelegynae</taxon>
        <taxon>Araneoidea</taxon>
        <taxon>Nephilidae</taxon>
        <taxon>Trichonephila</taxon>
    </lineage>
</organism>
<keyword evidence="2" id="KW-1185">Reference proteome</keyword>
<name>A0A8X6HAQ6_TRICU</name>
<proteinExistence type="predicted"/>
<dbReference type="EMBL" id="BMAO01018030">
    <property type="protein sequence ID" value="GFR20087.1"/>
    <property type="molecule type" value="Genomic_DNA"/>
</dbReference>
<dbReference type="GO" id="GO:0016874">
    <property type="term" value="F:ligase activity"/>
    <property type="evidence" value="ECO:0007669"/>
    <property type="project" value="UniProtKB-KW"/>
</dbReference>
<sequence length="111" mass="12889">MASVFRRRITNSVISILQPFLKTEDNIVIYDTLPLSLKLSQPKLLPPQFELSWKDVVKLKPELQNRIHINTVMTYLKNQEFPTSYGVTDIFPDSGNQEKIVFKVDQEMFSS</sequence>
<dbReference type="Proteomes" id="UP000887116">
    <property type="component" value="Unassembled WGS sequence"/>
</dbReference>
<keyword evidence="1" id="KW-0436">Ligase</keyword>
<feature type="non-terminal residue" evidence="1">
    <location>
        <position position="1"/>
    </location>
</feature>
<comment type="caution">
    <text evidence="1">The sequence shown here is derived from an EMBL/GenBank/DDBJ whole genome shotgun (WGS) entry which is preliminary data.</text>
</comment>
<protein>
    <submittedName>
        <fullName evidence="1">Putative arginine--tRNA ligase, mitochondrial</fullName>
    </submittedName>
</protein>
<evidence type="ECO:0000313" key="2">
    <source>
        <dbReference type="Proteomes" id="UP000887116"/>
    </source>
</evidence>